<sequence length="134" mass="14663">MATWGHRNFDNDTAADFAGDFRNQPNEAMLLAALATVAEAEDDERIEAAEASEALAAAEIVAAILGKPTRDFPADVIPVIVKMNPGESEDLRELAQQAVEAVMRRSDLQAHWAKQGEAAEGWVQVQQELLERLH</sequence>
<dbReference type="InterPro" id="IPR025355">
    <property type="entry name" value="DUF4259"/>
</dbReference>
<dbReference type="OrthoDB" id="191350at2"/>
<comment type="caution">
    <text evidence="1">The sequence shown here is derived from an EMBL/GenBank/DDBJ whole genome shotgun (WGS) entry which is preliminary data.</text>
</comment>
<name>A0A9X0L5R8_SOLP1</name>
<dbReference type="RefSeq" id="WP_059070701.1">
    <property type="nucleotide sequence ID" value="NZ_LNAL01000006.1"/>
</dbReference>
<dbReference type="EMBL" id="LNAL01000006">
    <property type="protein sequence ID" value="KUG08897.1"/>
    <property type="molecule type" value="Genomic_DNA"/>
</dbReference>
<organism evidence="1 2">
    <name type="scientific">Solirubrum puertoriconensis</name>
    <dbReference type="NCBI Taxonomy" id="1751427"/>
    <lineage>
        <taxon>Bacteria</taxon>
        <taxon>Pseudomonadati</taxon>
        <taxon>Bacteroidota</taxon>
        <taxon>Cytophagia</taxon>
        <taxon>Cytophagales</taxon>
    </lineage>
</organism>
<dbReference type="Proteomes" id="UP000054223">
    <property type="component" value="Unassembled WGS sequence"/>
</dbReference>
<evidence type="ECO:0000313" key="2">
    <source>
        <dbReference type="Proteomes" id="UP000054223"/>
    </source>
</evidence>
<reference evidence="1 2" key="1">
    <citation type="submission" date="2015-11" db="EMBL/GenBank/DDBJ databases">
        <title>Solirubrum puertoriconensis gen. nov. an environmental bacteria isolated in Puerto Rico.</title>
        <authorList>
            <person name="Cuebas-Irizarry M.F."/>
            <person name="Montalvo-Rodriguez R."/>
        </authorList>
    </citation>
    <scope>NUCLEOTIDE SEQUENCE [LARGE SCALE GENOMIC DNA]</scope>
    <source>
        <strain evidence="1 2">MC1A</strain>
    </source>
</reference>
<dbReference type="AlphaFoldDB" id="A0A9X0L5R8"/>
<gene>
    <name evidence="1" type="ORF">ASU33_12305</name>
</gene>
<protein>
    <recommendedName>
        <fullName evidence="3">DUF4259 domain-containing protein</fullName>
    </recommendedName>
</protein>
<keyword evidence="2" id="KW-1185">Reference proteome</keyword>
<evidence type="ECO:0008006" key="3">
    <source>
        <dbReference type="Google" id="ProtNLM"/>
    </source>
</evidence>
<evidence type="ECO:0000313" key="1">
    <source>
        <dbReference type="EMBL" id="KUG08897.1"/>
    </source>
</evidence>
<proteinExistence type="predicted"/>
<dbReference type="Pfam" id="PF14078">
    <property type="entry name" value="DUF4259"/>
    <property type="match status" value="1"/>
</dbReference>
<accession>A0A9X0L5R8</accession>